<evidence type="ECO:0000313" key="8">
    <source>
        <dbReference type="EMBL" id="EJK47400.1"/>
    </source>
</evidence>
<evidence type="ECO:0000256" key="3">
    <source>
        <dbReference type="ARBA" id="ARBA00016672"/>
    </source>
</evidence>
<dbReference type="Gene3D" id="1.20.1250.40">
    <property type="match status" value="1"/>
</dbReference>
<dbReference type="GO" id="GO:0000166">
    <property type="term" value="F:nucleotide binding"/>
    <property type="evidence" value="ECO:0007669"/>
    <property type="project" value="InterPro"/>
</dbReference>
<dbReference type="SUPFAM" id="SSF47819">
    <property type="entry name" value="HRDC-like"/>
    <property type="match status" value="1"/>
</dbReference>
<evidence type="ECO:0000256" key="6">
    <source>
        <dbReference type="ARBA" id="ARBA00023242"/>
    </source>
</evidence>
<dbReference type="OMA" id="MAENDMD"/>
<keyword evidence="9" id="KW-1185">Reference proteome</keyword>
<dbReference type="InterPro" id="IPR010997">
    <property type="entry name" value="HRDC-like_sf"/>
</dbReference>
<keyword evidence="4" id="KW-0240">DNA-directed RNA polymerase</keyword>
<comment type="subcellular location">
    <subcellularLocation>
        <location evidence="1">Nucleus</location>
    </subcellularLocation>
</comment>
<sequence length="179" mass="20333">MEKLKNGDAPSLVSNVEVMQLLRDRIGARNAKKDESTENRRGPFQNRDWIEQTVLTHLETSPAGETSIDEIPKLVTQLRRNPPDKKNKNGGTDMTSQALDRSLEGYGLTKGEALQIINHMPTTLVELHLIIENIEDRPHLDDNVQAELLELIAKFRKDAMAENDMDFSMDDFPDDEKHT</sequence>
<protein>
    <recommendedName>
        <fullName evidence="3">DNA-directed RNA polymerase III subunit RPC9</fullName>
    </recommendedName>
</protein>
<evidence type="ECO:0000313" key="9">
    <source>
        <dbReference type="Proteomes" id="UP000266841"/>
    </source>
</evidence>
<proteinExistence type="inferred from homology"/>
<dbReference type="PANTHER" id="PTHR15561">
    <property type="entry name" value="CALCITONIN GENE-RELATED PEPTIDE-RECEPTOR COMPONENT PROTEIN"/>
    <property type="match status" value="1"/>
</dbReference>
<evidence type="ECO:0000256" key="7">
    <source>
        <dbReference type="SAM" id="MobiDB-lite"/>
    </source>
</evidence>
<dbReference type="AlphaFoldDB" id="K0R4D9"/>
<comment type="caution">
    <text evidence="8">The sequence shown here is derived from an EMBL/GenBank/DDBJ whole genome shotgun (WGS) entry which is preliminary data.</text>
</comment>
<feature type="region of interest" description="Disordered" evidence="7">
    <location>
        <begin position="79"/>
        <end position="98"/>
    </location>
</feature>
<dbReference type="GO" id="GO:0005666">
    <property type="term" value="C:RNA polymerase III complex"/>
    <property type="evidence" value="ECO:0007669"/>
    <property type="project" value="InterPro"/>
</dbReference>
<dbReference type="InterPro" id="IPR038324">
    <property type="entry name" value="Rpb4/RPC9_sf"/>
</dbReference>
<accession>K0R4D9</accession>
<dbReference type="GO" id="GO:0006384">
    <property type="term" value="P:transcription initiation at RNA polymerase III promoter"/>
    <property type="evidence" value="ECO:0007669"/>
    <property type="project" value="InterPro"/>
</dbReference>
<evidence type="ECO:0000256" key="1">
    <source>
        <dbReference type="ARBA" id="ARBA00004123"/>
    </source>
</evidence>
<dbReference type="eggNOG" id="ENOG502SH0H">
    <property type="taxonomic scope" value="Eukaryota"/>
</dbReference>
<evidence type="ECO:0000256" key="2">
    <source>
        <dbReference type="ARBA" id="ARBA00006898"/>
    </source>
</evidence>
<dbReference type="OrthoDB" id="1746530at2759"/>
<dbReference type="Proteomes" id="UP000266841">
    <property type="component" value="Unassembled WGS sequence"/>
</dbReference>
<reference evidence="8 9" key="1">
    <citation type="journal article" date="2012" name="Genome Biol.">
        <title>Genome and low-iron response of an oceanic diatom adapted to chronic iron limitation.</title>
        <authorList>
            <person name="Lommer M."/>
            <person name="Specht M."/>
            <person name="Roy A.S."/>
            <person name="Kraemer L."/>
            <person name="Andreson R."/>
            <person name="Gutowska M.A."/>
            <person name="Wolf J."/>
            <person name="Bergner S.V."/>
            <person name="Schilhabel M.B."/>
            <person name="Klostermeier U.C."/>
            <person name="Beiko R.G."/>
            <person name="Rosenstiel P."/>
            <person name="Hippler M."/>
            <person name="Laroche J."/>
        </authorList>
    </citation>
    <scope>NUCLEOTIDE SEQUENCE [LARGE SCALE GENOMIC DNA]</scope>
    <source>
        <strain evidence="8 9">CCMP1005</strain>
    </source>
</reference>
<keyword evidence="6" id="KW-0539">Nucleus</keyword>
<dbReference type="InterPro" id="IPR005574">
    <property type="entry name" value="Rpb4/RPC9"/>
</dbReference>
<dbReference type="PANTHER" id="PTHR15561:SF0">
    <property type="entry name" value="DNA-DIRECTED RNA POLYMERASE III SUBUNIT RPC9"/>
    <property type="match status" value="1"/>
</dbReference>
<keyword evidence="5" id="KW-0804">Transcription</keyword>
<evidence type="ECO:0000256" key="4">
    <source>
        <dbReference type="ARBA" id="ARBA00022478"/>
    </source>
</evidence>
<organism evidence="8 9">
    <name type="scientific">Thalassiosira oceanica</name>
    <name type="common">Marine diatom</name>
    <dbReference type="NCBI Taxonomy" id="159749"/>
    <lineage>
        <taxon>Eukaryota</taxon>
        <taxon>Sar</taxon>
        <taxon>Stramenopiles</taxon>
        <taxon>Ochrophyta</taxon>
        <taxon>Bacillariophyta</taxon>
        <taxon>Coscinodiscophyceae</taxon>
        <taxon>Thalassiosirophycidae</taxon>
        <taxon>Thalassiosirales</taxon>
        <taxon>Thalassiosiraceae</taxon>
        <taxon>Thalassiosira</taxon>
    </lineage>
</organism>
<gene>
    <name evidence="8" type="ORF">THAOC_33883</name>
</gene>
<feature type="compositionally biased region" description="Polar residues" evidence="7">
    <location>
        <begin position="89"/>
        <end position="98"/>
    </location>
</feature>
<name>K0R4D9_THAOC</name>
<dbReference type="EMBL" id="AGNL01046988">
    <property type="protein sequence ID" value="EJK47400.1"/>
    <property type="molecule type" value="Genomic_DNA"/>
</dbReference>
<comment type="similarity">
    <text evidence="2">Belongs to the eukaryotic RPC9 RNA polymerase subunit family.</text>
</comment>
<feature type="region of interest" description="Disordered" evidence="7">
    <location>
        <begin position="25"/>
        <end position="46"/>
    </location>
</feature>
<dbReference type="InterPro" id="IPR038846">
    <property type="entry name" value="RPC9"/>
</dbReference>
<evidence type="ECO:0000256" key="5">
    <source>
        <dbReference type="ARBA" id="ARBA00023163"/>
    </source>
</evidence>
<dbReference type="Pfam" id="PF03874">
    <property type="entry name" value="RNA_pol_Rpb4"/>
    <property type="match status" value="1"/>
</dbReference>
<feature type="compositionally biased region" description="Basic and acidic residues" evidence="7">
    <location>
        <begin position="25"/>
        <end position="41"/>
    </location>
</feature>